<evidence type="ECO:0000256" key="5">
    <source>
        <dbReference type="ARBA" id="ARBA00022692"/>
    </source>
</evidence>
<comment type="caution">
    <text evidence="9">The sequence shown here is derived from an EMBL/GenBank/DDBJ whole genome shotgun (WGS) entry which is preliminary data.</text>
</comment>
<keyword evidence="7 8" id="KW-0472">Membrane</keyword>
<keyword evidence="4 8" id="KW-1003">Cell membrane</keyword>
<gene>
    <name evidence="9" type="ORF">ACFFGA_07430</name>
</gene>
<evidence type="ECO:0000256" key="8">
    <source>
        <dbReference type="RuleBase" id="RU363064"/>
    </source>
</evidence>
<reference evidence="9 10" key="1">
    <citation type="submission" date="2024-09" db="EMBL/GenBank/DDBJ databases">
        <authorList>
            <person name="Sun Q."/>
            <person name="Mori K."/>
        </authorList>
    </citation>
    <scope>NUCLEOTIDE SEQUENCE [LARGE SCALE GENOMIC DNA]</scope>
    <source>
        <strain evidence="9 10">NCAIM B.02481</strain>
    </source>
</reference>
<dbReference type="InterPro" id="IPR001463">
    <property type="entry name" value="Na/Ala_symport"/>
</dbReference>
<feature type="transmembrane region" description="Helical" evidence="8">
    <location>
        <begin position="188"/>
        <end position="208"/>
    </location>
</feature>
<dbReference type="EMBL" id="JBHLTQ010000003">
    <property type="protein sequence ID" value="MFC0604379.1"/>
    <property type="molecule type" value="Genomic_DNA"/>
</dbReference>
<evidence type="ECO:0000256" key="6">
    <source>
        <dbReference type="ARBA" id="ARBA00022989"/>
    </source>
</evidence>
<dbReference type="Pfam" id="PF01235">
    <property type="entry name" value="Na_Ala_symp"/>
    <property type="match status" value="1"/>
</dbReference>
<feature type="transmembrane region" description="Helical" evidence="8">
    <location>
        <begin position="220"/>
        <end position="239"/>
    </location>
</feature>
<evidence type="ECO:0000313" key="10">
    <source>
        <dbReference type="Proteomes" id="UP001589832"/>
    </source>
</evidence>
<keyword evidence="3 8" id="KW-0813">Transport</keyword>
<feature type="transmembrane region" description="Helical" evidence="8">
    <location>
        <begin position="425"/>
        <end position="446"/>
    </location>
</feature>
<accession>A0ABV6Q7Z4</accession>
<dbReference type="RefSeq" id="WP_386061883.1">
    <property type="nucleotide sequence ID" value="NZ_JBHLTQ010000003.1"/>
</dbReference>
<dbReference type="PIRSF" id="PIRSF006060">
    <property type="entry name" value="AA_transporter"/>
    <property type="match status" value="1"/>
</dbReference>
<dbReference type="PANTHER" id="PTHR30330">
    <property type="entry name" value="AGSS FAMILY TRANSPORTER, SODIUM-ALANINE"/>
    <property type="match status" value="1"/>
</dbReference>
<comment type="similarity">
    <text evidence="2 8">Belongs to the alanine or glycine:cation symporter (AGCS) (TC 2.A.25) family.</text>
</comment>
<sequence length="462" mass="49800">MEMLNQLLKDFSSLAWGLPLLILLIGGGLYLLVRSQFLPFRHIGHAISVLRGKYDDPNDPGQISHFQALMTALSSTVGMGNIAGVAVAISIGGPGAVFWMWVSAIIGMSTKFFTCTLAILYRGKDSAGEIQGGPMYFITEGLGKSWRPLAVFFSFCGLIGALPVFNVNQLTQALNDILLIPNGVEVGLYSNLIIGILLVSITALVILGGIKRISNVASRLVPSMVVLYFILVIIILVAHSNVLPYYLKLIFTDAFAANYYPKNDTFLGGVLGALILHGIKRGAFSNEAGIGTAPMAHGAAKTDEPIREGLVAMLGPAIDALVVCTLTALAILVTGVWETTSDNGVSLTASAFADVMPNYGKYALLVCIAVFSMSSLFSYSYYGTKCMSFLFGADKKHYYNYFYILSILIGATTSLSMMINLIDGVFALMAIPTMFATIILAPKVIIELKAYSKRHKLIKHEN</sequence>
<dbReference type="PROSITE" id="PS00873">
    <property type="entry name" value="NA_ALANINE_SYMP"/>
    <property type="match status" value="1"/>
</dbReference>
<keyword evidence="6 8" id="KW-1133">Transmembrane helix</keyword>
<evidence type="ECO:0000313" key="9">
    <source>
        <dbReference type="EMBL" id="MFC0604379.1"/>
    </source>
</evidence>
<feature type="transmembrane region" description="Helical" evidence="8">
    <location>
        <begin position="13"/>
        <end position="33"/>
    </location>
</feature>
<feature type="transmembrane region" description="Helical" evidence="8">
    <location>
        <begin position="362"/>
        <end position="381"/>
    </location>
</feature>
<keyword evidence="8" id="KW-0769">Symport</keyword>
<feature type="transmembrane region" description="Helical" evidence="8">
    <location>
        <begin position="310"/>
        <end position="337"/>
    </location>
</feature>
<dbReference type="NCBIfam" id="TIGR00835">
    <property type="entry name" value="agcS"/>
    <property type="match status" value="1"/>
</dbReference>
<comment type="subcellular location">
    <subcellularLocation>
        <location evidence="1 8">Cell membrane</location>
        <topology evidence="1 8">Multi-pass membrane protein</topology>
    </subcellularLocation>
</comment>
<evidence type="ECO:0000256" key="4">
    <source>
        <dbReference type="ARBA" id="ARBA00022475"/>
    </source>
</evidence>
<keyword evidence="10" id="KW-1185">Reference proteome</keyword>
<protein>
    <submittedName>
        <fullName evidence="9">Alanine/glycine:cation symporter family protein</fullName>
    </submittedName>
</protein>
<feature type="transmembrane region" description="Helical" evidence="8">
    <location>
        <begin position="149"/>
        <end position="168"/>
    </location>
</feature>
<dbReference type="Gene3D" id="1.20.1740.10">
    <property type="entry name" value="Amino acid/polyamine transporter I"/>
    <property type="match status" value="1"/>
</dbReference>
<dbReference type="Proteomes" id="UP001589832">
    <property type="component" value="Unassembled WGS sequence"/>
</dbReference>
<dbReference type="PANTHER" id="PTHR30330:SF3">
    <property type="entry name" value="TRANSCRIPTIONAL REGULATOR, LRP FAMILY"/>
    <property type="match status" value="1"/>
</dbReference>
<proteinExistence type="inferred from homology"/>
<feature type="transmembrane region" description="Helical" evidence="8">
    <location>
        <begin position="68"/>
        <end position="92"/>
    </location>
</feature>
<feature type="transmembrane region" description="Helical" evidence="8">
    <location>
        <begin position="401"/>
        <end position="419"/>
    </location>
</feature>
<organism evidence="9 10">
    <name type="scientific">Winogradskyella pulchriflava</name>
    <dbReference type="NCBI Taxonomy" id="1110688"/>
    <lineage>
        <taxon>Bacteria</taxon>
        <taxon>Pseudomonadati</taxon>
        <taxon>Bacteroidota</taxon>
        <taxon>Flavobacteriia</taxon>
        <taxon>Flavobacteriales</taxon>
        <taxon>Flavobacteriaceae</taxon>
        <taxon>Winogradskyella</taxon>
    </lineage>
</organism>
<name>A0ABV6Q7Z4_9FLAO</name>
<evidence type="ECO:0000256" key="3">
    <source>
        <dbReference type="ARBA" id="ARBA00022448"/>
    </source>
</evidence>
<evidence type="ECO:0000256" key="2">
    <source>
        <dbReference type="ARBA" id="ARBA00009261"/>
    </source>
</evidence>
<evidence type="ECO:0000256" key="1">
    <source>
        <dbReference type="ARBA" id="ARBA00004651"/>
    </source>
</evidence>
<evidence type="ECO:0000256" key="7">
    <source>
        <dbReference type="ARBA" id="ARBA00023136"/>
    </source>
</evidence>
<dbReference type="PRINTS" id="PR00175">
    <property type="entry name" value="NAALASMPORT"/>
</dbReference>
<keyword evidence="5 8" id="KW-0812">Transmembrane</keyword>